<dbReference type="KEGG" id="tpf:TPHA_0B00450"/>
<keyword evidence="6" id="KW-0333">Golgi apparatus</keyword>
<evidence type="ECO:0000256" key="1">
    <source>
        <dbReference type="ARBA" id="ARBA00004395"/>
    </source>
</evidence>
<evidence type="ECO:0000256" key="3">
    <source>
        <dbReference type="ARBA" id="ARBA00020983"/>
    </source>
</evidence>
<keyword evidence="4" id="KW-0813">Transport</keyword>
<dbReference type="SUPFAM" id="SSF74788">
    <property type="entry name" value="Cullin repeat-like"/>
    <property type="match status" value="1"/>
</dbReference>
<dbReference type="GO" id="GO:0017119">
    <property type="term" value="C:Golgi transport complex"/>
    <property type="evidence" value="ECO:0007669"/>
    <property type="project" value="EnsemblFungi"/>
</dbReference>
<dbReference type="OrthoDB" id="1661054at2759"/>
<dbReference type="Proteomes" id="UP000005666">
    <property type="component" value="Chromosome 2"/>
</dbReference>
<keyword evidence="5" id="KW-0653">Protein transport</keyword>
<evidence type="ECO:0000313" key="11">
    <source>
        <dbReference type="Proteomes" id="UP000005666"/>
    </source>
</evidence>
<dbReference type="Pfam" id="PF04124">
    <property type="entry name" value="Dor1"/>
    <property type="match status" value="1"/>
</dbReference>
<dbReference type="InterPro" id="IPR016159">
    <property type="entry name" value="Cullin_repeat-like_dom_sf"/>
</dbReference>
<dbReference type="EMBL" id="HE612857">
    <property type="protein sequence ID" value="CCE61716.1"/>
    <property type="molecule type" value="Genomic_DNA"/>
</dbReference>
<dbReference type="AlphaFoldDB" id="G8BQB9"/>
<comment type="subcellular location">
    <subcellularLocation>
        <location evidence="1">Golgi apparatus membrane</location>
        <topology evidence="1">Peripheral membrane protein</topology>
    </subcellularLocation>
</comment>
<comment type="similarity">
    <text evidence="2">Belongs to the COG8 family.</text>
</comment>
<evidence type="ECO:0000256" key="9">
    <source>
        <dbReference type="SAM" id="MobiDB-lite"/>
    </source>
</evidence>
<accession>G8BQB9</accession>
<dbReference type="HOGENOM" id="CLU_031416_0_0_1"/>
<keyword evidence="11" id="KW-1185">Reference proteome</keyword>
<evidence type="ECO:0000256" key="4">
    <source>
        <dbReference type="ARBA" id="ARBA00022448"/>
    </source>
</evidence>
<evidence type="ECO:0000313" key="10">
    <source>
        <dbReference type="EMBL" id="CCE61716.1"/>
    </source>
</evidence>
<dbReference type="PANTHER" id="PTHR21311">
    <property type="entry name" value="CONSERVED OLIGOMERIC GOLGI COMPLEX COMPONENT 8"/>
    <property type="match status" value="1"/>
</dbReference>
<dbReference type="RefSeq" id="XP_003684150.1">
    <property type="nucleotide sequence ID" value="XM_003684102.1"/>
</dbReference>
<dbReference type="GO" id="GO:0000139">
    <property type="term" value="C:Golgi membrane"/>
    <property type="evidence" value="ECO:0007669"/>
    <property type="project" value="UniProtKB-SubCell"/>
</dbReference>
<protein>
    <recommendedName>
        <fullName evidence="3">Conserved oligomeric Golgi complex subunit 8</fullName>
    </recommendedName>
    <alternativeName>
        <fullName evidence="8">Component of oligomeric Golgi complex 8</fullName>
    </alternativeName>
</protein>
<dbReference type="GeneID" id="11534835"/>
<feature type="compositionally biased region" description="Basic and acidic residues" evidence="9">
    <location>
        <begin position="426"/>
        <end position="453"/>
    </location>
</feature>
<dbReference type="OMA" id="CLQLVYC"/>
<name>G8BQB9_TETPH</name>
<dbReference type="PANTHER" id="PTHR21311:SF0">
    <property type="entry name" value="CONSERVED OLIGOMERIC GOLGI COMPLEX SUBUNIT 8"/>
    <property type="match status" value="1"/>
</dbReference>
<keyword evidence="7" id="KW-0472">Membrane</keyword>
<dbReference type="GO" id="GO:0006891">
    <property type="term" value="P:intra-Golgi vesicle-mediated transport"/>
    <property type="evidence" value="ECO:0007669"/>
    <property type="project" value="EnsemblFungi"/>
</dbReference>
<sequence>MDVVLSELNLPGPKLTKQQIDYCNAELENILQSDTKDYTTYFSSKPIPGSIVEDIAEVDAEIAVLEKKIKTILVENKETVLEDILKNNGSHRLQSIHRELQQLKELNNVSKDTLTGNHTNGKTNNEEHDRIDDLMNTEEQTDVKSKKEDDFQNVLEKLRKRSMLNSNYDKFGNNLNNLPLVLENLDNITDLMELPFLVRTCIKTGHYQEAIMLFTHSKSLQSKFAGSSIIDDICEKVLNEISTTMLTGLVKLLATNVTVNSLKKILKYLSAIPPFDEKDNSSTLLQVFLTMRYIFIQREIESYAIEKNNSNSYIVEMMIKRKIEVLREYTFTSVNLFETSFPLFKESLSIPNLINMNINMDEEADNKKNEPEAEEKIETEDNNETNKGNEENLAKEGENNFIKKESNNETPKENSTEQDDSIAEISLKEDLKKPETKGETTDDKESNNLDKNNDVTIDTTKGSLTEKTTERAENLLESADTNALMLQFVSNCITFLLQELSVANTKGTLSDSICLQLVYCSFRLRDLNINYHHLLLNKIKEANLFNEQQIVSAINRRAELASKYT</sequence>
<feature type="compositionally biased region" description="Basic and acidic residues" evidence="9">
    <location>
        <begin position="365"/>
        <end position="376"/>
    </location>
</feature>
<organism evidence="10 11">
    <name type="scientific">Tetrapisispora phaffii (strain ATCC 24235 / CBS 4417 / NBRC 1672 / NRRL Y-8282 / UCD 70-5)</name>
    <name type="common">Yeast</name>
    <name type="synonym">Fabospora phaffii</name>
    <dbReference type="NCBI Taxonomy" id="1071381"/>
    <lineage>
        <taxon>Eukaryota</taxon>
        <taxon>Fungi</taxon>
        <taxon>Dikarya</taxon>
        <taxon>Ascomycota</taxon>
        <taxon>Saccharomycotina</taxon>
        <taxon>Saccharomycetes</taxon>
        <taxon>Saccharomycetales</taxon>
        <taxon>Saccharomycetaceae</taxon>
        <taxon>Tetrapisispora</taxon>
    </lineage>
</organism>
<dbReference type="InterPro" id="IPR007255">
    <property type="entry name" value="COG8"/>
</dbReference>
<feature type="region of interest" description="Disordered" evidence="9">
    <location>
        <begin position="361"/>
        <end position="468"/>
    </location>
</feature>
<reference evidence="10 11" key="1">
    <citation type="journal article" date="2011" name="Proc. Natl. Acad. Sci. U.S.A.">
        <title>Evolutionary erosion of yeast sex chromosomes by mating-type switching accidents.</title>
        <authorList>
            <person name="Gordon J.L."/>
            <person name="Armisen D."/>
            <person name="Proux-Wera E."/>
            <person name="Oheigeartaigh S.S."/>
            <person name="Byrne K.P."/>
            <person name="Wolfe K.H."/>
        </authorList>
    </citation>
    <scope>NUCLEOTIDE SEQUENCE [LARGE SCALE GENOMIC DNA]</scope>
    <source>
        <strain evidence="11">ATCC 24235 / CBS 4417 / NBRC 1672 / NRRL Y-8282 / UCD 70-5</strain>
    </source>
</reference>
<proteinExistence type="inferred from homology"/>
<evidence type="ECO:0000256" key="5">
    <source>
        <dbReference type="ARBA" id="ARBA00022927"/>
    </source>
</evidence>
<dbReference type="eggNOG" id="KOG2069">
    <property type="taxonomic scope" value="Eukaryota"/>
</dbReference>
<evidence type="ECO:0000256" key="6">
    <source>
        <dbReference type="ARBA" id="ARBA00023034"/>
    </source>
</evidence>
<dbReference type="GO" id="GO:0032258">
    <property type="term" value="P:cytoplasm to vacuole targeting by the Cvt pathway"/>
    <property type="evidence" value="ECO:0007669"/>
    <property type="project" value="EnsemblFungi"/>
</dbReference>
<evidence type="ECO:0000256" key="2">
    <source>
        <dbReference type="ARBA" id="ARBA00006419"/>
    </source>
</evidence>
<evidence type="ECO:0000256" key="8">
    <source>
        <dbReference type="ARBA" id="ARBA00031347"/>
    </source>
</evidence>
<evidence type="ECO:0000256" key="7">
    <source>
        <dbReference type="ARBA" id="ARBA00023136"/>
    </source>
</evidence>
<feature type="compositionally biased region" description="Polar residues" evidence="9">
    <location>
        <begin position="454"/>
        <end position="466"/>
    </location>
</feature>
<feature type="compositionally biased region" description="Basic and acidic residues" evidence="9">
    <location>
        <begin position="387"/>
        <end position="415"/>
    </location>
</feature>
<dbReference type="STRING" id="1071381.G8BQB9"/>
<gene>
    <name evidence="10" type="primary">TPHA0B00450</name>
    <name evidence="10" type="ordered locus">TPHA_0B00450</name>
</gene>